<feature type="domain" description="PurM-like C-terminal" evidence="3">
    <location>
        <begin position="158"/>
        <end position="317"/>
    </location>
</feature>
<dbReference type="Pfam" id="PF00586">
    <property type="entry name" value="AIRS"/>
    <property type="match status" value="1"/>
</dbReference>
<dbReference type="PIRSF" id="PIRSF005644">
    <property type="entry name" value="Hdrgns_mtr_HypE"/>
    <property type="match status" value="1"/>
</dbReference>
<protein>
    <submittedName>
        <fullName evidence="4">AIR synthase</fullName>
    </submittedName>
</protein>
<dbReference type="Gene3D" id="3.90.650.10">
    <property type="entry name" value="PurM-like C-terminal domain"/>
    <property type="match status" value="1"/>
</dbReference>
<reference evidence="4 5" key="1">
    <citation type="submission" date="2018-04" db="EMBL/GenBank/DDBJ databases">
        <title>Complete genome uncultured novel isolate.</title>
        <authorList>
            <person name="Merlino G."/>
        </authorList>
    </citation>
    <scope>NUCLEOTIDE SEQUENCE [LARGE SCALE GENOMIC DNA]</scope>
    <source>
        <strain evidence="5">R1DC9</strain>
    </source>
</reference>
<dbReference type="OrthoDB" id="9801934at2"/>
<evidence type="ECO:0000256" key="1">
    <source>
        <dbReference type="ARBA" id="ARBA00006243"/>
    </source>
</evidence>
<dbReference type="InterPro" id="IPR036676">
    <property type="entry name" value="PurM-like_C_sf"/>
</dbReference>
<comment type="similarity">
    <text evidence="1">Belongs to the HypE family.</text>
</comment>
<dbReference type="EMBL" id="CP028923">
    <property type="protein sequence ID" value="QCK14454.1"/>
    <property type="molecule type" value="Genomic_DNA"/>
</dbReference>
<dbReference type="Pfam" id="PF02769">
    <property type="entry name" value="AIRS_C"/>
    <property type="match status" value="1"/>
</dbReference>
<dbReference type="SUPFAM" id="SSF55326">
    <property type="entry name" value="PurM N-terminal domain-like"/>
    <property type="match status" value="1"/>
</dbReference>
<evidence type="ECO:0000313" key="5">
    <source>
        <dbReference type="Proteomes" id="UP000298616"/>
    </source>
</evidence>
<dbReference type="InterPro" id="IPR016188">
    <property type="entry name" value="PurM-like_N"/>
</dbReference>
<dbReference type="AlphaFoldDB" id="A0A4D7K0P1"/>
<evidence type="ECO:0000259" key="3">
    <source>
        <dbReference type="Pfam" id="PF02769"/>
    </source>
</evidence>
<organism evidence="4 5">
    <name type="scientific">Mangrovivirga cuniculi</name>
    <dbReference type="NCBI Taxonomy" id="2715131"/>
    <lineage>
        <taxon>Bacteria</taxon>
        <taxon>Pseudomonadati</taxon>
        <taxon>Bacteroidota</taxon>
        <taxon>Cytophagia</taxon>
        <taxon>Cytophagales</taxon>
        <taxon>Mangrovivirgaceae</taxon>
        <taxon>Mangrovivirga</taxon>
    </lineage>
</organism>
<dbReference type="InterPro" id="IPR036921">
    <property type="entry name" value="PurM-like_N_sf"/>
</dbReference>
<dbReference type="Gene3D" id="3.30.1330.10">
    <property type="entry name" value="PurM-like, N-terminal domain"/>
    <property type="match status" value="1"/>
</dbReference>
<keyword evidence="5" id="KW-1185">Reference proteome</keyword>
<sequence>MSEILGKADHKMINKIKKYSGHNRPDVITGPGFGVDVSLVDIPGNLALAMTSDPLSLIPSLGLEESAWLSVHLMANDMATTGFAPQFGQFVLNLPAGFTKEDFDTYWNYIHKFCDEIGTAITGGHTGFIEGQNSTISGGGTLTTIAEKEKVKLSHNAKKGHKILVTKACAMSSAAILAKSFPDKLTGELGKEVQLQTEELFFQTSSLQDALTAVTTPEIENSDISAMHDVTEGGVLGAIYELAIASGNGVLVDNEKIPKNQNIEQVCSVFDLDSRYVIGAGSMIICCTPEASEKISAHLNENGIRCSEVGELTDENEGIKVTTNGISEDIIYFEEDPYWSAFFNALKSGWK</sequence>
<name>A0A4D7K0P1_9BACT</name>
<dbReference type="GO" id="GO:0051604">
    <property type="term" value="P:protein maturation"/>
    <property type="evidence" value="ECO:0007669"/>
    <property type="project" value="TreeGrafter"/>
</dbReference>
<dbReference type="KEGG" id="fpf:DCC35_06720"/>
<dbReference type="InterPro" id="IPR010918">
    <property type="entry name" value="PurM-like_C_dom"/>
</dbReference>
<gene>
    <name evidence="4" type="ORF">DCC35_06720</name>
</gene>
<accession>A0A4D7K0P1</accession>
<proteinExistence type="inferred from homology"/>
<dbReference type="SUPFAM" id="SSF56042">
    <property type="entry name" value="PurM C-terminal domain-like"/>
    <property type="match status" value="1"/>
</dbReference>
<evidence type="ECO:0000313" key="4">
    <source>
        <dbReference type="EMBL" id="QCK14454.1"/>
    </source>
</evidence>
<dbReference type="PANTHER" id="PTHR30303:SF4">
    <property type="entry name" value="HYDROGENASE EXPRESSION_FORMATION PROTEIN HYPE"/>
    <property type="match status" value="1"/>
</dbReference>
<evidence type="ECO:0000259" key="2">
    <source>
        <dbReference type="Pfam" id="PF00586"/>
    </source>
</evidence>
<feature type="domain" description="PurM-like N-terminal" evidence="2">
    <location>
        <begin position="36"/>
        <end position="139"/>
    </location>
</feature>
<dbReference type="InterPro" id="IPR011854">
    <property type="entry name" value="HypE"/>
</dbReference>
<dbReference type="RefSeq" id="WP_137090044.1">
    <property type="nucleotide sequence ID" value="NZ_CP028923.1"/>
</dbReference>
<dbReference type="PANTHER" id="PTHR30303">
    <property type="entry name" value="HYDROGENASE ISOENZYMES FORMATION PROTEIN HYPE"/>
    <property type="match status" value="1"/>
</dbReference>
<dbReference type="Proteomes" id="UP000298616">
    <property type="component" value="Chromosome"/>
</dbReference>